<dbReference type="EMBL" id="JACZZA010000013">
    <property type="protein sequence ID" value="MBE1162430.1"/>
    <property type="molecule type" value="Genomic_DNA"/>
</dbReference>
<reference evidence="2 3" key="1">
    <citation type="submission" date="2020-09" db="EMBL/GenBank/DDBJ databases">
        <title>Dyella sp. 7MK23 isolated from forest soil.</title>
        <authorList>
            <person name="Fu J."/>
        </authorList>
    </citation>
    <scope>NUCLEOTIDE SEQUENCE [LARGE SCALE GENOMIC DNA]</scope>
    <source>
        <strain evidence="2 3">7MK23</strain>
    </source>
</reference>
<keyword evidence="1" id="KW-0732">Signal</keyword>
<dbReference type="RefSeq" id="WP_192557268.1">
    <property type="nucleotide sequence ID" value="NZ_JACZZA010000013.1"/>
</dbReference>
<sequence length="61" mass="6364">MKSFFVGLVLIATALAVNAGGTRSMSSLPYVHGNAPVCPPGEKAVPYVVDGKLEWVCMPVS</sequence>
<accession>A0ABR9GEF7</accession>
<dbReference type="Proteomes" id="UP000651010">
    <property type="component" value="Unassembled WGS sequence"/>
</dbReference>
<name>A0ABR9GEF7_9GAMM</name>
<evidence type="ECO:0000313" key="2">
    <source>
        <dbReference type="EMBL" id="MBE1162430.1"/>
    </source>
</evidence>
<evidence type="ECO:0000313" key="3">
    <source>
        <dbReference type="Proteomes" id="UP000651010"/>
    </source>
</evidence>
<proteinExistence type="predicted"/>
<protein>
    <submittedName>
        <fullName evidence="2">Uncharacterized protein</fullName>
    </submittedName>
</protein>
<gene>
    <name evidence="2" type="ORF">IGX34_18750</name>
</gene>
<keyword evidence="3" id="KW-1185">Reference proteome</keyword>
<feature type="chain" id="PRO_5045754698" evidence="1">
    <location>
        <begin position="20"/>
        <end position="61"/>
    </location>
</feature>
<feature type="signal peptide" evidence="1">
    <location>
        <begin position="1"/>
        <end position="19"/>
    </location>
</feature>
<evidence type="ECO:0000256" key="1">
    <source>
        <dbReference type="SAM" id="SignalP"/>
    </source>
</evidence>
<organism evidence="2 3">
    <name type="scientific">Dyella acidiphila</name>
    <dbReference type="NCBI Taxonomy" id="2775866"/>
    <lineage>
        <taxon>Bacteria</taxon>
        <taxon>Pseudomonadati</taxon>
        <taxon>Pseudomonadota</taxon>
        <taxon>Gammaproteobacteria</taxon>
        <taxon>Lysobacterales</taxon>
        <taxon>Rhodanobacteraceae</taxon>
        <taxon>Dyella</taxon>
    </lineage>
</organism>
<comment type="caution">
    <text evidence="2">The sequence shown here is derived from an EMBL/GenBank/DDBJ whole genome shotgun (WGS) entry which is preliminary data.</text>
</comment>